<name>A0ABR3QE84_9TREE</name>
<keyword evidence="2" id="KW-1185">Reference proteome</keyword>
<evidence type="ECO:0000313" key="2">
    <source>
        <dbReference type="Proteomes" id="UP001565368"/>
    </source>
</evidence>
<sequence length="754" mass="80908">MPSFGNRHLLRLRRVAGSGLASRASARQTAAALPPSRAFATALAHTPSTIPSFLLPSSHASSSKLTLDAFLERPDEALWSALSFAAEDELLTAVLATQPASGPWIDPATAYLALRSSSLFSHYLQLLLPRIRTLYANLRPSGIHQVLVSDLLLRNPDARALREILLEEAGTKSTGTPLRAGLVAQIYRTIANPLRRRTLPALSRRATLVAARALREQEALDLLPEVYYQLAHTMDWEPEYAWAALQIPLHLASRGRAPEALRLLQYPLALGKLPATALGRSSASHPQAAVLMVQSAVTRIMLQWGMDVRATKAVDGLVETMRASEASAPAIELVLQACRVADLSKKAELVEWSQGVLLSLADDFSFPPLPSSAVDAHLNALSTADALSFYSRLSPKRYAAPETRHLLRIALARPPRAVLRRLASDFSTAGSDDATVPALLRVLAAANLYNFAQAIYTQWRERSPHAPVDKRTALALVNCFTRGNRTAQNTVTAERVLADYIATTGPSSSKDAIALTSLRAHALIAPKDSSKANPYVEVLVAELGEAGAERALHLLVAREPALAHRLAQVAKAHGWDLGSSALAIAAACAGRHWGALSAISKELYVDPGEDAYITALVAARRGRVTSMLKRFREAVTAHPRLPIIVPTASAVLHRLALKKAWGPALEVATLALRAARASDHDTVVHDVGVLLSGIAREAAEAKVAGEGAEARHTAVTAAWSERGAELKEAIARLEASQRTLPDVLVGNVEAELAK</sequence>
<protein>
    <submittedName>
        <fullName evidence="1">Uncharacterized protein</fullName>
    </submittedName>
</protein>
<dbReference type="Proteomes" id="UP001565368">
    <property type="component" value="Unassembled WGS sequence"/>
</dbReference>
<organism evidence="1 2">
    <name type="scientific">Vanrija albida</name>
    <dbReference type="NCBI Taxonomy" id="181172"/>
    <lineage>
        <taxon>Eukaryota</taxon>
        <taxon>Fungi</taxon>
        <taxon>Dikarya</taxon>
        <taxon>Basidiomycota</taxon>
        <taxon>Agaricomycotina</taxon>
        <taxon>Tremellomycetes</taxon>
        <taxon>Trichosporonales</taxon>
        <taxon>Trichosporonaceae</taxon>
        <taxon>Vanrija</taxon>
    </lineage>
</organism>
<gene>
    <name evidence="1" type="ORF">Q8F55_000773</name>
</gene>
<accession>A0ABR3QE84</accession>
<reference evidence="1 2" key="1">
    <citation type="submission" date="2023-08" db="EMBL/GenBank/DDBJ databases">
        <title>Annotated Genome Sequence of Vanrija albida AlHP1.</title>
        <authorList>
            <person name="Herzog R."/>
        </authorList>
    </citation>
    <scope>NUCLEOTIDE SEQUENCE [LARGE SCALE GENOMIC DNA]</scope>
    <source>
        <strain evidence="1 2">AlHP1</strain>
    </source>
</reference>
<dbReference type="EMBL" id="JBBXJM010000001">
    <property type="protein sequence ID" value="KAL1413024.1"/>
    <property type="molecule type" value="Genomic_DNA"/>
</dbReference>
<proteinExistence type="predicted"/>
<comment type="caution">
    <text evidence="1">The sequence shown here is derived from an EMBL/GenBank/DDBJ whole genome shotgun (WGS) entry which is preliminary data.</text>
</comment>
<evidence type="ECO:0000313" key="1">
    <source>
        <dbReference type="EMBL" id="KAL1413024.1"/>
    </source>
</evidence>
<dbReference type="RefSeq" id="XP_069212968.1">
    <property type="nucleotide sequence ID" value="XM_069349424.1"/>
</dbReference>
<dbReference type="GeneID" id="95981816"/>